<keyword evidence="1" id="KW-1133">Transmembrane helix</keyword>
<dbReference type="EMBL" id="ML213646">
    <property type="protein sequence ID" value="TFK33554.1"/>
    <property type="molecule type" value="Genomic_DNA"/>
</dbReference>
<evidence type="ECO:0000313" key="3">
    <source>
        <dbReference type="Proteomes" id="UP000308652"/>
    </source>
</evidence>
<organism evidence="2 3">
    <name type="scientific">Crucibulum laeve</name>
    <dbReference type="NCBI Taxonomy" id="68775"/>
    <lineage>
        <taxon>Eukaryota</taxon>
        <taxon>Fungi</taxon>
        <taxon>Dikarya</taxon>
        <taxon>Basidiomycota</taxon>
        <taxon>Agaricomycotina</taxon>
        <taxon>Agaricomycetes</taxon>
        <taxon>Agaricomycetidae</taxon>
        <taxon>Agaricales</taxon>
        <taxon>Agaricineae</taxon>
        <taxon>Nidulariaceae</taxon>
        <taxon>Crucibulum</taxon>
    </lineage>
</organism>
<keyword evidence="1" id="KW-0472">Membrane</keyword>
<name>A0A5C3LKB9_9AGAR</name>
<proteinExistence type="predicted"/>
<gene>
    <name evidence="2" type="ORF">BDQ12DRAFT_690993</name>
</gene>
<sequence length="81" mass="9316">MSMMGYRAQRKPYDGYYNTPVPHRMLIAVIFASIPSMILRVYIGLFRSILGLGHCMSCTLKADRPLVDADWLLLVKLLVKW</sequence>
<feature type="transmembrane region" description="Helical" evidence="1">
    <location>
        <begin position="21"/>
        <end position="43"/>
    </location>
</feature>
<dbReference type="Proteomes" id="UP000308652">
    <property type="component" value="Unassembled WGS sequence"/>
</dbReference>
<evidence type="ECO:0000256" key="1">
    <source>
        <dbReference type="SAM" id="Phobius"/>
    </source>
</evidence>
<dbReference type="AlphaFoldDB" id="A0A5C3LKB9"/>
<accession>A0A5C3LKB9</accession>
<protein>
    <submittedName>
        <fullName evidence="2">Uncharacterized protein</fullName>
    </submittedName>
</protein>
<evidence type="ECO:0000313" key="2">
    <source>
        <dbReference type="EMBL" id="TFK33554.1"/>
    </source>
</evidence>
<keyword evidence="1" id="KW-0812">Transmembrane</keyword>
<reference evidence="2 3" key="1">
    <citation type="journal article" date="2019" name="Nat. Ecol. Evol.">
        <title>Megaphylogeny resolves global patterns of mushroom evolution.</title>
        <authorList>
            <person name="Varga T."/>
            <person name="Krizsan K."/>
            <person name="Foldi C."/>
            <person name="Dima B."/>
            <person name="Sanchez-Garcia M."/>
            <person name="Sanchez-Ramirez S."/>
            <person name="Szollosi G.J."/>
            <person name="Szarkandi J.G."/>
            <person name="Papp V."/>
            <person name="Albert L."/>
            <person name="Andreopoulos W."/>
            <person name="Angelini C."/>
            <person name="Antonin V."/>
            <person name="Barry K.W."/>
            <person name="Bougher N.L."/>
            <person name="Buchanan P."/>
            <person name="Buyck B."/>
            <person name="Bense V."/>
            <person name="Catcheside P."/>
            <person name="Chovatia M."/>
            <person name="Cooper J."/>
            <person name="Damon W."/>
            <person name="Desjardin D."/>
            <person name="Finy P."/>
            <person name="Geml J."/>
            <person name="Haridas S."/>
            <person name="Hughes K."/>
            <person name="Justo A."/>
            <person name="Karasinski D."/>
            <person name="Kautmanova I."/>
            <person name="Kiss B."/>
            <person name="Kocsube S."/>
            <person name="Kotiranta H."/>
            <person name="LaButti K.M."/>
            <person name="Lechner B.E."/>
            <person name="Liimatainen K."/>
            <person name="Lipzen A."/>
            <person name="Lukacs Z."/>
            <person name="Mihaltcheva S."/>
            <person name="Morgado L.N."/>
            <person name="Niskanen T."/>
            <person name="Noordeloos M.E."/>
            <person name="Ohm R.A."/>
            <person name="Ortiz-Santana B."/>
            <person name="Ovrebo C."/>
            <person name="Racz N."/>
            <person name="Riley R."/>
            <person name="Savchenko A."/>
            <person name="Shiryaev A."/>
            <person name="Soop K."/>
            <person name="Spirin V."/>
            <person name="Szebenyi C."/>
            <person name="Tomsovsky M."/>
            <person name="Tulloss R.E."/>
            <person name="Uehling J."/>
            <person name="Grigoriev I.V."/>
            <person name="Vagvolgyi C."/>
            <person name="Papp T."/>
            <person name="Martin F.M."/>
            <person name="Miettinen O."/>
            <person name="Hibbett D.S."/>
            <person name="Nagy L.G."/>
        </authorList>
    </citation>
    <scope>NUCLEOTIDE SEQUENCE [LARGE SCALE GENOMIC DNA]</scope>
    <source>
        <strain evidence="2 3">CBS 166.37</strain>
    </source>
</reference>
<keyword evidence="3" id="KW-1185">Reference proteome</keyword>